<evidence type="ECO:0000259" key="1">
    <source>
        <dbReference type="PROSITE" id="PS51708"/>
    </source>
</evidence>
<evidence type="ECO:0000313" key="2">
    <source>
        <dbReference type="EMBL" id="AOS62254.1"/>
    </source>
</evidence>
<reference evidence="3" key="1">
    <citation type="submission" date="2016-03" db="EMBL/GenBank/DDBJ databases">
        <title>Complete genome sequence of the type strain Actinoalloteichus hymeniacidonis DSM 45092.</title>
        <authorList>
            <person name="Schaffert L."/>
            <person name="Albersmeier A."/>
            <person name="Winkler A."/>
            <person name="Kalinowski J."/>
            <person name="Zotchev S."/>
            <person name="Ruckert C."/>
        </authorList>
    </citation>
    <scope>NUCLEOTIDE SEQUENCE [LARGE SCALE GENOMIC DNA]</scope>
    <source>
        <strain evidence="3">HPA177(T) (DSM 45092(T))</strain>
    </source>
</reference>
<dbReference type="EMBL" id="CP014859">
    <property type="protein sequence ID" value="AOS62254.1"/>
    <property type="molecule type" value="Genomic_DNA"/>
</dbReference>
<dbReference type="Pfam" id="PF05235">
    <property type="entry name" value="CHAD"/>
    <property type="match status" value="1"/>
</dbReference>
<dbReference type="PANTHER" id="PTHR39339">
    <property type="entry name" value="SLR1444 PROTEIN"/>
    <property type="match status" value="1"/>
</dbReference>
<organism evidence="2 3">
    <name type="scientific">Actinoalloteichus hymeniacidonis</name>
    <dbReference type="NCBI Taxonomy" id="340345"/>
    <lineage>
        <taxon>Bacteria</taxon>
        <taxon>Bacillati</taxon>
        <taxon>Actinomycetota</taxon>
        <taxon>Actinomycetes</taxon>
        <taxon>Pseudonocardiales</taxon>
        <taxon>Pseudonocardiaceae</taxon>
        <taxon>Actinoalloteichus</taxon>
    </lineage>
</organism>
<dbReference type="InterPro" id="IPR007899">
    <property type="entry name" value="CHAD_dom"/>
</dbReference>
<dbReference type="Gene3D" id="1.40.20.10">
    <property type="entry name" value="CHAD domain"/>
    <property type="match status" value="1"/>
</dbReference>
<dbReference type="AlphaFoldDB" id="A0AAC9HMV5"/>
<feature type="domain" description="CHAD" evidence="1">
    <location>
        <begin position="18"/>
        <end position="313"/>
    </location>
</feature>
<gene>
    <name evidence="2" type="ORF">TL08_07175</name>
</gene>
<dbReference type="KEGG" id="ahm:TL08_07175"/>
<sequence length="321" mass="36129">MTTETPQVSPSTTRIDKKSSAGEVVLAYLHEQAAALRSWEDAFRRGEPDAVHRMRIAVRRMRSALQAFGEVVDREQTRGLTSELRWLAEVLGESRDVEVVYALLKERTERTPPELLLGAVDQHITRDLARRQADSDQAVSEALDGPRHRELTESIAGLLAQPPLTPLAAERARTVLPASVARTYRKLDRAARAVGAPPWDRASIALDDADTDQDQRLHETRKLAKRMRYAVEVVRPITGKKVRRLGRAVRRLQRTLGTRQDIVLTRQALRRLGAQATATGGNGFTFGLWYGHDHGRAAALEQRFAEDWRRVTRSRSARWTG</sequence>
<dbReference type="InterPro" id="IPR038186">
    <property type="entry name" value="CHAD_dom_sf"/>
</dbReference>
<keyword evidence="3" id="KW-1185">Reference proteome</keyword>
<dbReference type="SMART" id="SM00880">
    <property type="entry name" value="CHAD"/>
    <property type="match status" value="1"/>
</dbReference>
<proteinExistence type="predicted"/>
<protein>
    <recommendedName>
        <fullName evidence="1">CHAD domain-containing protein</fullName>
    </recommendedName>
</protein>
<accession>A0AAC9HMV5</accession>
<dbReference type="Proteomes" id="UP000095210">
    <property type="component" value="Chromosome"/>
</dbReference>
<dbReference type="RefSeq" id="WP_069847562.1">
    <property type="nucleotide sequence ID" value="NZ_CP014859.1"/>
</dbReference>
<dbReference type="PANTHER" id="PTHR39339:SF1">
    <property type="entry name" value="CHAD DOMAIN-CONTAINING PROTEIN"/>
    <property type="match status" value="1"/>
</dbReference>
<evidence type="ECO:0000313" key="3">
    <source>
        <dbReference type="Proteomes" id="UP000095210"/>
    </source>
</evidence>
<dbReference type="PROSITE" id="PS51708">
    <property type="entry name" value="CHAD"/>
    <property type="match status" value="1"/>
</dbReference>
<name>A0AAC9HMV5_9PSEU</name>